<keyword evidence="3" id="KW-1185">Reference proteome</keyword>
<evidence type="ECO:0000313" key="1">
    <source>
        <dbReference type="EMBL" id="CDR44165.1"/>
    </source>
</evidence>
<accession>A0A061B8E7</accession>
<evidence type="ECO:0000313" key="3">
    <source>
        <dbReference type="Proteomes" id="UP000189513"/>
    </source>
</evidence>
<gene>
    <name evidence="2" type="ORF">BON22_4017</name>
    <name evidence="1" type="ORF">CYFA0S_14e00364g</name>
</gene>
<evidence type="ECO:0000313" key="2">
    <source>
        <dbReference type="EMBL" id="ONH66146.1"/>
    </source>
</evidence>
<name>A0A061B8E7_CYBFA</name>
<dbReference type="AlphaFoldDB" id="A0A061B8E7"/>
<sequence>MTLKCSFRLALNKINVTPSTSDGTSTPYNCHGKLQFRLVVTEETQYMNFVLLTTDPDPSVFEQVRDFISLITRQEFVSLTFNTVYFDYLNRKIIFRPRMLPCYSYEFDFIDDSIMACKKELAEISQDLGFLTLKKLRLDAVDYEIDNGKYHAALDKTDKMVDEALDSSL</sequence>
<dbReference type="EMBL" id="MPUK01000008">
    <property type="protein sequence ID" value="ONH66146.1"/>
    <property type="molecule type" value="Genomic_DNA"/>
</dbReference>
<dbReference type="Proteomes" id="UP000189513">
    <property type="component" value="Unassembled WGS sequence"/>
</dbReference>
<reference evidence="2" key="3">
    <citation type="submission" date="2017-01" db="EMBL/GenBank/DDBJ databases">
        <authorList>
            <person name="Mah S.A."/>
            <person name="Swanson W.J."/>
            <person name="Moy G.W."/>
            <person name="Vacquier V.D."/>
        </authorList>
    </citation>
    <scope>NUCLEOTIDE SEQUENCE [LARGE SCALE GENOMIC DNA]</scope>
    <source>
        <strain evidence="2">65</strain>
    </source>
</reference>
<reference evidence="3" key="2">
    <citation type="journal article" date="2017" name="Genome Announc.">
        <title>Genome sequences of Cyberlindnera fabianii 65, Pichia kudriavzevii 129, and Saccharomyces cerevisiae 131 isolated from fermented masau fruits in Zimbabwe.</title>
        <authorList>
            <person name="van Rijswijck I.M.H."/>
            <person name="Derks M.F.L."/>
            <person name="Abee T."/>
            <person name="de Ridder D."/>
            <person name="Smid E.J."/>
        </authorList>
    </citation>
    <scope>NUCLEOTIDE SEQUENCE [LARGE SCALE GENOMIC DNA]</scope>
    <source>
        <strain evidence="3">65</strain>
    </source>
</reference>
<proteinExistence type="predicted"/>
<reference evidence="1" key="1">
    <citation type="journal article" date="2014" name="Genome Announc.">
        <title>Genome sequence of the yeast Cyberlindnera fabianii (Hansenula fabianii).</title>
        <authorList>
            <person name="Freel K.C."/>
            <person name="Sarilar V."/>
            <person name="Neuveglise C."/>
            <person name="Devillers H."/>
            <person name="Friedrich A."/>
            <person name="Schacherer J."/>
        </authorList>
    </citation>
    <scope>NUCLEOTIDE SEQUENCE</scope>
    <source>
        <strain evidence="1">YJS4271</strain>
    </source>
</reference>
<protein>
    <submittedName>
        <fullName evidence="1">CYFA0S14e00364g1_1</fullName>
    </submittedName>
</protein>
<dbReference type="OMA" id="IMACKKE"/>
<organism evidence="1">
    <name type="scientific">Cyberlindnera fabianii</name>
    <name type="common">Yeast</name>
    <name type="synonym">Hansenula fabianii</name>
    <dbReference type="NCBI Taxonomy" id="36022"/>
    <lineage>
        <taxon>Eukaryota</taxon>
        <taxon>Fungi</taxon>
        <taxon>Dikarya</taxon>
        <taxon>Ascomycota</taxon>
        <taxon>Saccharomycotina</taxon>
        <taxon>Saccharomycetes</taxon>
        <taxon>Phaffomycetales</taxon>
        <taxon>Phaffomycetaceae</taxon>
        <taxon>Cyberlindnera</taxon>
    </lineage>
</organism>
<dbReference type="VEuPathDB" id="FungiDB:BON22_4017"/>
<dbReference type="OrthoDB" id="3980423at2759"/>
<dbReference type="EMBL" id="LK052899">
    <property type="protein sequence ID" value="CDR44165.1"/>
    <property type="molecule type" value="Genomic_DNA"/>
</dbReference>